<evidence type="ECO:0000313" key="2">
    <source>
        <dbReference type="EMBL" id="KAL2061046.1"/>
    </source>
</evidence>
<organism evidence="2 3">
    <name type="scientific">Oculimacula yallundae</name>
    <dbReference type="NCBI Taxonomy" id="86028"/>
    <lineage>
        <taxon>Eukaryota</taxon>
        <taxon>Fungi</taxon>
        <taxon>Dikarya</taxon>
        <taxon>Ascomycota</taxon>
        <taxon>Pezizomycotina</taxon>
        <taxon>Leotiomycetes</taxon>
        <taxon>Helotiales</taxon>
        <taxon>Ploettnerulaceae</taxon>
        <taxon>Oculimacula</taxon>
    </lineage>
</organism>
<protein>
    <submittedName>
        <fullName evidence="2">Uncharacterized protein</fullName>
    </submittedName>
</protein>
<dbReference type="Proteomes" id="UP001595075">
    <property type="component" value="Unassembled WGS sequence"/>
</dbReference>
<keyword evidence="3" id="KW-1185">Reference proteome</keyword>
<feature type="chain" id="PRO_5045674042" evidence="1">
    <location>
        <begin position="23"/>
        <end position="132"/>
    </location>
</feature>
<gene>
    <name evidence="2" type="ORF">VTL71DRAFT_9098</name>
</gene>
<evidence type="ECO:0000256" key="1">
    <source>
        <dbReference type="SAM" id="SignalP"/>
    </source>
</evidence>
<accession>A0ABR4BTT5</accession>
<dbReference type="EMBL" id="JAZHXI010000020">
    <property type="protein sequence ID" value="KAL2061046.1"/>
    <property type="molecule type" value="Genomic_DNA"/>
</dbReference>
<sequence length="132" mass="14659">MQFPSTFTALAAVLSLTVGTYAWTQDRNGVWTASNNYYTINGRMYRQHNCGSKLMIIAVRVHEACTFQNTIKIHNDGDSCAYFTNDRGKIFHGRCVWFKLANGAQTSVSCITLVRPNSEVVGGTGHLDKGFD</sequence>
<reference evidence="2 3" key="1">
    <citation type="journal article" date="2024" name="Commun. Biol.">
        <title>Comparative genomic analysis of thermophilic fungi reveals convergent evolutionary adaptations and gene losses.</title>
        <authorList>
            <person name="Steindorff A.S."/>
            <person name="Aguilar-Pontes M.V."/>
            <person name="Robinson A.J."/>
            <person name="Andreopoulos B."/>
            <person name="LaButti K."/>
            <person name="Kuo A."/>
            <person name="Mondo S."/>
            <person name="Riley R."/>
            <person name="Otillar R."/>
            <person name="Haridas S."/>
            <person name="Lipzen A."/>
            <person name="Grimwood J."/>
            <person name="Schmutz J."/>
            <person name="Clum A."/>
            <person name="Reid I.D."/>
            <person name="Moisan M.C."/>
            <person name="Butler G."/>
            <person name="Nguyen T.T.M."/>
            <person name="Dewar K."/>
            <person name="Conant G."/>
            <person name="Drula E."/>
            <person name="Henrissat B."/>
            <person name="Hansel C."/>
            <person name="Singer S."/>
            <person name="Hutchinson M.I."/>
            <person name="de Vries R.P."/>
            <person name="Natvig D.O."/>
            <person name="Powell A.J."/>
            <person name="Tsang A."/>
            <person name="Grigoriev I.V."/>
        </authorList>
    </citation>
    <scope>NUCLEOTIDE SEQUENCE [LARGE SCALE GENOMIC DNA]</scope>
    <source>
        <strain evidence="2 3">CBS 494.80</strain>
    </source>
</reference>
<feature type="signal peptide" evidence="1">
    <location>
        <begin position="1"/>
        <end position="22"/>
    </location>
</feature>
<proteinExistence type="predicted"/>
<keyword evidence="1" id="KW-0732">Signal</keyword>
<name>A0ABR4BTT5_9HELO</name>
<comment type="caution">
    <text evidence="2">The sequence shown here is derived from an EMBL/GenBank/DDBJ whole genome shotgun (WGS) entry which is preliminary data.</text>
</comment>
<evidence type="ECO:0000313" key="3">
    <source>
        <dbReference type="Proteomes" id="UP001595075"/>
    </source>
</evidence>